<name>A0A2K8PSG7_STRLA</name>
<organism evidence="7 8">
    <name type="scientific">Streptomyces lavendulae subsp. lavendulae</name>
    <dbReference type="NCBI Taxonomy" id="58340"/>
    <lineage>
        <taxon>Bacteria</taxon>
        <taxon>Bacillati</taxon>
        <taxon>Actinomycetota</taxon>
        <taxon>Actinomycetes</taxon>
        <taxon>Kitasatosporales</taxon>
        <taxon>Streptomycetaceae</taxon>
        <taxon>Streptomyces</taxon>
    </lineage>
</organism>
<sequence length="168" mass="18130">MSVSRTVSRSCRKSHRPVRRIPGSRLPRALSLLLLLTASAVAGPASPADAAPSYGARAVVVAASKEGAPYAHGATGPARFDCSGLTLYSFRQAGRALPRTAEQQYEHTDHIPRDQRVPGDLVFFPDGSTMGHVGIYAGDDKIWHAPRPGTRVRLERIWSGNVRYGRAS</sequence>
<evidence type="ECO:0000256" key="3">
    <source>
        <dbReference type="ARBA" id="ARBA00022801"/>
    </source>
</evidence>
<dbReference type="EMBL" id="CP024985">
    <property type="protein sequence ID" value="ATZ28763.1"/>
    <property type="molecule type" value="Genomic_DNA"/>
</dbReference>
<keyword evidence="4" id="KW-0788">Thiol protease</keyword>
<evidence type="ECO:0000256" key="2">
    <source>
        <dbReference type="ARBA" id="ARBA00022670"/>
    </source>
</evidence>
<dbReference type="AlphaFoldDB" id="A0A2K8PSG7"/>
<evidence type="ECO:0000256" key="1">
    <source>
        <dbReference type="ARBA" id="ARBA00007074"/>
    </source>
</evidence>
<accession>A0A2K8PSG7</accession>
<dbReference type="SUPFAM" id="SSF54001">
    <property type="entry name" value="Cysteine proteinases"/>
    <property type="match status" value="1"/>
</dbReference>
<dbReference type="OrthoDB" id="5177647at2"/>
<evidence type="ECO:0000313" key="7">
    <source>
        <dbReference type="EMBL" id="ATZ28763.1"/>
    </source>
</evidence>
<proteinExistence type="inferred from homology"/>
<dbReference type="InterPro" id="IPR038765">
    <property type="entry name" value="Papain-like_cys_pep_sf"/>
</dbReference>
<evidence type="ECO:0000256" key="6">
    <source>
        <dbReference type="SAM" id="SignalP"/>
    </source>
</evidence>
<dbReference type="GO" id="GO:0008234">
    <property type="term" value="F:cysteine-type peptidase activity"/>
    <property type="evidence" value="ECO:0007669"/>
    <property type="project" value="UniProtKB-KW"/>
</dbReference>
<keyword evidence="2" id="KW-0645">Protease</keyword>
<dbReference type="RefSeq" id="WP_078950336.1">
    <property type="nucleotide sequence ID" value="NZ_BSRN01000009.1"/>
</dbReference>
<comment type="similarity">
    <text evidence="1">Belongs to the peptidase C40 family.</text>
</comment>
<dbReference type="Pfam" id="PF00877">
    <property type="entry name" value="NLPC_P60"/>
    <property type="match status" value="1"/>
</dbReference>
<feature type="compositionally biased region" description="Basic residues" evidence="5">
    <location>
        <begin position="10"/>
        <end position="19"/>
    </location>
</feature>
<gene>
    <name evidence="7" type="primary">iap2</name>
    <name evidence="7" type="ORF">SLAV_34965</name>
</gene>
<feature type="region of interest" description="Disordered" evidence="5">
    <location>
        <begin position="1"/>
        <end position="22"/>
    </location>
</feature>
<evidence type="ECO:0000313" key="8">
    <source>
        <dbReference type="Proteomes" id="UP000231791"/>
    </source>
</evidence>
<dbReference type="PANTHER" id="PTHR47359:SF3">
    <property type="entry name" value="NLP_P60 DOMAIN-CONTAINING PROTEIN-RELATED"/>
    <property type="match status" value="1"/>
</dbReference>
<dbReference type="InterPro" id="IPR000064">
    <property type="entry name" value="NLP_P60_dom"/>
</dbReference>
<dbReference type="Proteomes" id="UP000231791">
    <property type="component" value="Chromosome"/>
</dbReference>
<dbReference type="KEGG" id="slx:SLAV_34965"/>
<evidence type="ECO:0000256" key="4">
    <source>
        <dbReference type="ARBA" id="ARBA00022807"/>
    </source>
</evidence>
<dbReference type="PROSITE" id="PS51935">
    <property type="entry name" value="NLPC_P60"/>
    <property type="match status" value="1"/>
</dbReference>
<dbReference type="EC" id="3.4.-.-" evidence="7"/>
<evidence type="ECO:0000256" key="5">
    <source>
        <dbReference type="SAM" id="MobiDB-lite"/>
    </source>
</evidence>
<feature type="signal peptide" evidence="6">
    <location>
        <begin position="1"/>
        <end position="42"/>
    </location>
</feature>
<feature type="chain" id="PRO_5043848228" evidence="6">
    <location>
        <begin position="43"/>
        <end position="168"/>
    </location>
</feature>
<keyword evidence="8" id="KW-1185">Reference proteome</keyword>
<reference evidence="7 8" key="1">
    <citation type="submission" date="2017-11" db="EMBL/GenBank/DDBJ databases">
        <title>Complete genome sequence of Streptomyces lavendulae subsp. lavendulae CCM 3239 (formerly 'Streptomyces aureofaciens CCM 3239'), the producer of the angucycline-type antibiotic auricin.</title>
        <authorList>
            <person name="Busche T."/>
            <person name="Novakova R."/>
            <person name="Al'Dilaimi A."/>
            <person name="Homerova D."/>
            <person name="Feckova L."/>
            <person name="Rezuchova B."/>
            <person name="Mingyar E."/>
            <person name="Csolleiova D."/>
            <person name="Bekeova C."/>
            <person name="Winkler A."/>
            <person name="Sevcikova B."/>
            <person name="Kalinowski J."/>
            <person name="Kormanec J."/>
            <person name="Ruckert C."/>
        </authorList>
    </citation>
    <scope>NUCLEOTIDE SEQUENCE [LARGE SCALE GENOMIC DNA]</scope>
    <source>
        <strain evidence="7 8">CCM 3239</strain>
    </source>
</reference>
<dbReference type="PANTHER" id="PTHR47359">
    <property type="entry name" value="PEPTIDOGLYCAN DL-ENDOPEPTIDASE CWLO"/>
    <property type="match status" value="1"/>
</dbReference>
<keyword evidence="3 7" id="KW-0378">Hydrolase</keyword>
<dbReference type="Gene3D" id="3.90.1720.10">
    <property type="entry name" value="endopeptidase domain like (from Nostoc punctiforme)"/>
    <property type="match status" value="1"/>
</dbReference>
<dbReference type="InterPro" id="IPR051794">
    <property type="entry name" value="PG_Endopeptidase_C40"/>
</dbReference>
<protein>
    <submittedName>
        <fullName evidence="7">Putative endopeptidase p60</fullName>
        <ecNumber evidence="7">3.4.-.-</ecNumber>
    </submittedName>
</protein>
<dbReference type="GO" id="GO:0006508">
    <property type="term" value="P:proteolysis"/>
    <property type="evidence" value="ECO:0007669"/>
    <property type="project" value="UniProtKB-KW"/>
</dbReference>
<keyword evidence="6" id="KW-0732">Signal</keyword>